<protein>
    <submittedName>
        <fullName evidence="2">Positive regulator of sigma(E), RseC/MucC</fullName>
    </submittedName>
</protein>
<evidence type="ECO:0000256" key="1">
    <source>
        <dbReference type="SAM" id="Phobius"/>
    </source>
</evidence>
<keyword evidence="1" id="KW-1133">Transmembrane helix</keyword>
<dbReference type="InterPro" id="IPR026268">
    <property type="entry name" value="RseC"/>
</dbReference>
<dbReference type="InterPro" id="IPR007359">
    <property type="entry name" value="SigmaE_reg_RseC_MucC"/>
</dbReference>
<dbReference type="Pfam" id="PF04246">
    <property type="entry name" value="RseC_MucC"/>
    <property type="match status" value="1"/>
</dbReference>
<dbReference type="PANTHER" id="PTHR35867">
    <property type="entry name" value="PROTEIN RSEC"/>
    <property type="match status" value="1"/>
</dbReference>
<feature type="transmembrane region" description="Helical" evidence="1">
    <location>
        <begin position="95"/>
        <end position="117"/>
    </location>
</feature>
<dbReference type="PIRSF" id="PIRSF004923">
    <property type="entry name" value="RseC"/>
    <property type="match status" value="1"/>
</dbReference>
<dbReference type="STRING" id="34027.SAMN05421829_102483"/>
<dbReference type="Proteomes" id="UP000186819">
    <property type="component" value="Unassembled WGS sequence"/>
</dbReference>
<organism evidence="2 3">
    <name type="scientific">Aromatoleum tolulyticum</name>
    <dbReference type="NCBI Taxonomy" id="34027"/>
    <lineage>
        <taxon>Bacteria</taxon>
        <taxon>Pseudomonadati</taxon>
        <taxon>Pseudomonadota</taxon>
        <taxon>Betaproteobacteria</taxon>
        <taxon>Rhodocyclales</taxon>
        <taxon>Rhodocyclaceae</taxon>
        <taxon>Aromatoleum</taxon>
    </lineage>
</organism>
<dbReference type="AlphaFoldDB" id="A0A1N6QFU4"/>
<feature type="transmembrane region" description="Helical" evidence="1">
    <location>
        <begin position="129"/>
        <end position="147"/>
    </location>
</feature>
<keyword evidence="1" id="KW-0472">Membrane</keyword>
<reference evidence="3" key="1">
    <citation type="submission" date="2017-01" db="EMBL/GenBank/DDBJ databases">
        <authorList>
            <person name="Varghese N."/>
            <person name="Submissions S."/>
        </authorList>
    </citation>
    <scope>NUCLEOTIDE SEQUENCE [LARGE SCALE GENOMIC DNA]</scope>
    <source>
        <strain evidence="3">ATCC 51758</strain>
    </source>
</reference>
<gene>
    <name evidence="2" type="ORF">SAMN05421829_102483</name>
</gene>
<keyword evidence="3" id="KW-1185">Reference proteome</keyword>
<dbReference type="OrthoDB" id="7358626at2"/>
<evidence type="ECO:0000313" key="2">
    <source>
        <dbReference type="EMBL" id="SIQ15473.1"/>
    </source>
</evidence>
<evidence type="ECO:0000313" key="3">
    <source>
        <dbReference type="Proteomes" id="UP000186819"/>
    </source>
</evidence>
<dbReference type="EMBL" id="FTMD01000002">
    <property type="protein sequence ID" value="SIQ15473.1"/>
    <property type="molecule type" value="Genomic_DNA"/>
</dbReference>
<proteinExistence type="predicted"/>
<name>A0A1N6QFU4_9RHOO</name>
<keyword evidence="1" id="KW-0812">Transmembrane</keyword>
<dbReference type="RefSeq" id="WP_076600963.1">
    <property type="nucleotide sequence ID" value="NZ_FTMD01000002.1"/>
</dbReference>
<accession>A0A1N6QFU4</accession>
<sequence>MSQGYHSPAENYDRGLRLVEAEARVVAIEGQVAWLQPEHRSGCGACASASLCGAATLARAAGGGRAGRLAARCVPVAADRLAVGDRIVVGLRDDALARAALTAYALPLAVMLGAALLAEMAGAGESMTAVAMAGGLAAGLALARWAGARAAEGPRVLRHASALSGSTGNQERVA</sequence>
<dbReference type="PANTHER" id="PTHR35867:SF1">
    <property type="entry name" value="PROTEIN RSEC"/>
    <property type="match status" value="1"/>
</dbReference>